<evidence type="ECO:0000313" key="2">
    <source>
        <dbReference type="EMBL" id="EKE29183.1"/>
    </source>
</evidence>
<comment type="caution">
    <text evidence="2">The sequence shown here is derived from an EMBL/GenBank/DDBJ whole genome shotgun (WGS) entry which is preliminary data.</text>
</comment>
<feature type="region of interest" description="Disordered" evidence="1">
    <location>
        <begin position="1"/>
        <end position="43"/>
    </location>
</feature>
<dbReference type="AlphaFoldDB" id="K2G1X2"/>
<organism evidence="2">
    <name type="scientific">uncultured bacterium</name>
    <name type="common">gcode 4</name>
    <dbReference type="NCBI Taxonomy" id="1234023"/>
    <lineage>
        <taxon>Bacteria</taxon>
        <taxon>environmental samples</taxon>
    </lineage>
</organism>
<protein>
    <submittedName>
        <fullName evidence="2">Uncharacterized protein</fullName>
    </submittedName>
</protein>
<reference evidence="2" key="1">
    <citation type="journal article" date="2012" name="Science">
        <title>Fermentation, hydrogen, and sulfur metabolism in multiple uncultivated bacterial phyla.</title>
        <authorList>
            <person name="Wrighton K.C."/>
            <person name="Thomas B.C."/>
            <person name="Sharon I."/>
            <person name="Miller C.S."/>
            <person name="Castelle C.J."/>
            <person name="VerBerkmoes N.C."/>
            <person name="Wilkins M.J."/>
            <person name="Hettich R.L."/>
            <person name="Lipton M.S."/>
            <person name="Williams K.H."/>
            <person name="Long P.E."/>
            <person name="Banfield J.F."/>
        </authorList>
    </citation>
    <scope>NUCLEOTIDE SEQUENCE [LARGE SCALE GENOMIC DNA]</scope>
</reference>
<gene>
    <name evidence="2" type="ORF">ACD_2C00210G0011</name>
</gene>
<accession>K2G1X2</accession>
<dbReference type="EMBL" id="AMFJ01000210">
    <property type="protein sequence ID" value="EKE29183.1"/>
    <property type="molecule type" value="Genomic_DNA"/>
</dbReference>
<evidence type="ECO:0000256" key="1">
    <source>
        <dbReference type="SAM" id="MobiDB-lite"/>
    </source>
</evidence>
<sequence>MTSKKTDEESNQENIEKEIQAEEEKPKGFSMQSVQKPRNPATFKDANTFSKWFKWVSFDSKHRAGRWASRWR</sequence>
<name>K2G1X2_9BACT</name>
<proteinExistence type="predicted"/>
<feature type="compositionally biased region" description="Basic and acidic residues" evidence="1">
    <location>
        <begin position="1"/>
        <end position="27"/>
    </location>
</feature>